<dbReference type="OrthoDB" id="5532640at2"/>
<protein>
    <submittedName>
        <fullName evidence="1">Uncharacterized protein</fullName>
    </submittedName>
</protein>
<evidence type="ECO:0000313" key="1">
    <source>
        <dbReference type="EMBL" id="AKU97375.1"/>
    </source>
</evidence>
<dbReference type="STRING" id="1391654.AKJ09_04039"/>
<accession>A0A0K1PV17</accession>
<organism evidence="1 2">
    <name type="scientific">Labilithrix luteola</name>
    <dbReference type="NCBI Taxonomy" id="1391654"/>
    <lineage>
        <taxon>Bacteria</taxon>
        <taxon>Pseudomonadati</taxon>
        <taxon>Myxococcota</taxon>
        <taxon>Polyangia</taxon>
        <taxon>Polyangiales</taxon>
        <taxon>Labilitrichaceae</taxon>
        <taxon>Labilithrix</taxon>
    </lineage>
</organism>
<dbReference type="Proteomes" id="UP000064967">
    <property type="component" value="Chromosome"/>
</dbReference>
<keyword evidence="2" id="KW-1185">Reference proteome</keyword>
<dbReference type="KEGG" id="llu:AKJ09_04039"/>
<gene>
    <name evidence="1" type="ORF">AKJ09_04039</name>
</gene>
<dbReference type="AlphaFoldDB" id="A0A0K1PV17"/>
<dbReference type="RefSeq" id="WP_146648519.1">
    <property type="nucleotide sequence ID" value="NZ_CP012333.1"/>
</dbReference>
<reference evidence="1 2" key="1">
    <citation type="submission" date="2015-08" db="EMBL/GenBank/DDBJ databases">
        <authorList>
            <person name="Babu N.S."/>
            <person name="Beckwith C.J."/>
            <person name="Beseler K.G."/>
            <person name="Brison A."/>
            <person name="Carone J.V."/>
            <person name="Caskin T.P."/>
            <person name="Diamond M."/>
            <person name="Durham M.E."/>
            <person name="Foxe J.M."/>
            <person name="Go M."/>
            <person name="Henderson B.A."/>
            <person name="Jones I.B."/>
            <person name="McGettigan J.A."/>
            <person name="Micheletti S.J."/>
            <person name="Nasrallah M.E."/>
            <person name="Ortiz D."/>
            <person name="Piller C.R."/>
            <person name="Privatt S.R."/>
            <person name="Schneider S.L."/>
            <person name="Sharp S."/>
            <person name="Smith T.C."/>
            <person name="Stanton J.D."/>
            <person name="Ullery H.E."/>
            <person name="Wilson R.J."/>
            <person name="Serrano M.G."/>
            <person name="Buck G."/>
            <person name="Lee V."/>
            <person name="Wang Y."/>
            <person name="Carvalho R."/>
            <person name="Voegtly L."/>
            <person name="Shi R."/>
            <person name="Duckworth R."/>
            <person name="Johnson A."/>
            <person name="Loviza R."/>
            <person name="Walstead R."/>
            <person name="Shah Z."/>
            <person name="Kiflezghi M."/>
            <person name="Wade K."/>
            <person name="Ball S.L."/>
            <person name="Bradley K.W."/>
            <person name="Asai D.J."/>
            <person name="Bowman C.A."/>
            <person name="Russell D.A."/>
            <person name="Pope W.H."/>
            <person name="Jacobs-Sera D."/>
            <person name="Hendrix R.W."/>
            <person name="Hatfull G.F."/>
        </authorList>
    </citation>
    <scope>NUCLEOTIDE SEQUENCE [LARGE SCALE GENOMIC DNA]</scope>
    <source>
        <strain evidence="1 2">DSM 27648</strain>
    </source>
</reference>
<sequence length="189" mass="21043">MNSSQVRGYILQSAVSYLRKTAGDKSGQIIERLSPQARNSIETAREAMWCPSSHTSEVYRAIAAVRDNVEDRVRADLIECGNFTAREASTTFLRLVMKLLTPTMFAKKLPDLWLRDCTAGKITAEVQDTKIRNTFTDIEGFDHIAPVAVGFVTFALSNMGKKITKTDLQGWSIATPGPATFTLEVHWEN</sequence>
<proteinExistence type="predicted"/>
<evidence type="ECO:0000313" key="2">
    <source>
        <dbReference type="Proteomes" id="UP000064967"/>
    </source>
</evidence>
<dbReference type="EMBL" id="CP012333">
    <property type="protein sequence ID" value="AKU97375.1"/>
    <property type="molecule type" value="Genomic_DNA"/>
</dbReference>
<name>A0A0K1PV17_9BACT</name>